<dbReference type="InterPro" id="IPR041492">
    <property type="entry name" value="HAD_2"/>
</dbReference>
<dbReference type="GO" id="GO:0005829">
    <property type="term" value="C:cytosol"/>
    <property type="evidence" value="ECO:0007669"/>
    <property type="project" value="TreeGrafter"/>
</dbReference>
<dbReference type="Proteomes" id="UP000824193">
    <property type="component" value="Unassembled WGS sequence"/>
</dbReference>
<gene>
    <name evidence="1" type="ORF">H9865_03090</name>
</gene>
<dbReference type="InterPro" id="IPR036412">
    <property type="entry name" value="HAD-like_sf"/>
</dbReference>
<dbReference type="SFLD" id="SFLDS00003">
    <property type="entry name" value="Haloacid_Dehalogenase"/>
    <property type="match status" value="1"/>
</dbReference>
<organism evidence="1 2">
    <name type="scientific">Candidatus Allofournierella pullicola</name>
    <dbReference type="NCBI Taxonomy" id="2838596"/>
    <lineage>
        <taxon>Bacteria</taxon>
        <taxon>Bacillati</taxon>
        <taxon>Bacillota</taxon>
        <taxon>Clostridia</taxon>
        <taxon>Eubacteriales</taxon>
        <taxon>Oscillospiraceae</taxon>
        <taxon>Allofournierella</taxon>
    </lineage>
</organism>
<dbReference type="InterPro" id="IPR023214">
    <property type="entry name" value="HAD_sf"/>
</dbReference>
<dbReference type="GO" id="GO:0008967">
    <property type="term" value="F:phosphoglycolate phosphatase activity"/>
    <property type="evidence" value="ECO:0007669"/>
    <property type="project" value="TreeGrafter"/>
</dbReference>
<keyword evidence="1" id="KW-0378">Hydrolase</keyword>
<sequence length="226" mass="24466">MGYDTVVFDLDGTLLNTLQDLADAANFVCRAHGWPEHTLDEYRYFVGNGIPKLCLRFSPEAARDEGTQKEVLAQFSARYAAHKEDTTAPYPGIEEMLDELAAAGVRCGVLTNKEHSLAQGVMEHYFPGRFEFVQGAVPGVPTKPDPTALRRLMERMGADEAHTLFVGDSDVDIHTAHNAGLPGAGVLWGFRTREELEAAGAEAIAASPAELARCILGEVHTGEARG</sequence>
<name>A0A9D1V3J0_9FIRM</name>
<dbReference type="GO" id="GO:0006281">
    <property type="term" value="P:DNA repair"/>
    <property type="evidence" value="ECO:0007669"/>
    <property type="project" value="TreeGrafter"/>
</dbReference>
<dbReference type="InterPro" id="IPR023198">
    <property type="entry name" value="PGP-like_dom2"/>
</dbReference>
<dbReference type="EMBL" id="DXFW01000008">
    <property type="protein sequence ID" value="HIX05084.1"/>
    <property type="molecule type" value="Genomic_DNA"/>
</dbReference>
<dbReference type="PANTHER" id="PTHR43434">
    <property type="entry name" value="PHOSPHOGLYCOLATE PHOSPHATASE"/>
    <property type="match status" value="1"/>
</dbReference>
<dbReference type="SUPFAM" id="SSF56784">
    <property type="entry name" value="HAD-like"/>
    <property type="match status" value="1"/>
</dbReference>
<reference evidence="1" key="1">
    <citation type="journal article" date="2021" name="PeerJ">
        <title>Extensive microbial diversity within the chicken gut microbiome revealed by metagenomics and culture.</title>
        <authorList>
            <person name="Gilroy R."/>
            <person name="Ravi A."/>
            <person name="Getino M."/>
            <person name="Pursley I."/>
            <person name="Horton D.L."/>
            <person name="Alikhan N.F."/>
            <person name="Baker D."/>
            <person name="Gharbi K."/>
            <person name="Hall N."/>
            <person name="Watson M."/>
            <person name="Adriaenssens E.M."/>
            <person name="Foster-Nyarko E."/>
            <person name="Jarju S."/>
            <person name="Secka A."/>
            <person name="Antonio M."/>
            <person name="Oren A."/>
            <person name="Chaudhuri R.R."/>
            <person name="La Ragione R."/>
            <person name="Hildebrand F."/>
            <person name="Pallen M.J."/>
        </authorList>
    </citation>
    <scope>NUCLEOTIDE SEQUENCE</scope>
    <source>
        <strain evidence="1">2239</strain>
    </source>
</reference>
<dbReference type="PANTHER" id="PTHR43434:SF1">
    <property type="entry name" value="PHOSPHOGLYCOLATE PHOSPHATASE"/>
    <property type="match status" value="1"/>
</dbReference>
<dbReference type="AlphaFoldDB" id="A0A9D1V3J0"/>
<dbReference type="NCBIfam" id="TIGR01549">
    <property type="entry name" value="HAD-SF-IA-v1"/>
    <property type="match status" value="1"/>
</dbReference>
<comment type="caution">
    <text evidence="1">The sequence shown here is derived from an EMBL/GenBank/DDBJ whole genome shotgun (WGS) entry which is preliminary data.</text>
</comment>
<dbReference type="Pfam" id="PF13419">
    <property type="entry name" value="HAD_2"/>
    <property type="match status" value="1"/>
</dbReference>
<dbReference type="Gene3D" id="3.40.50.1000">
    <property type="entry name" value="HAD superfamily/HAD-like"/>
    <property type="match status" value="1"/>
</dbReference>
<accession>A0A9D1V3J0</accession>
<evidence type="ECO:0000313" key="2">
    <source>
        <dbReference type="Proteomes" id="UP000824193"/>
    </source>
</evidence>
<dbReference type="InterPro" id="IPR006439">
    <property type="entry name" value="HAD-SF_hydro_IA"/>
</dbReference>
<dbReference type="Gene3D" id="1.10.150.240">
    <property type="entry name" value="Putative phosphatase, domain 2"/>
    <property type="match status" value="1"/>
</dbReference>
<protein>
    <submittedName>
        <fullName evidence="1">HAD family hydrolase</fullName>
    </submittedName>
</protein>
<proteinExistence type="predicted"/>
<evidence type="ECO:0000313" key="1">
    <source>
        <dbReference type="EMBL" id="HIX05084.1"/>
    </source>
</evidence>
<dbReference type="PRINTS" id="PR00413">
    <property type="entry name" value="HADHALOGNASE"/>
</dbReference>
<reference evidence="1" key="2">
    <citation type="submission" date="2021-04" db="EMBL/GenBank/DDBJ databases">
        <authorList>
            <person name="Gilroy R."/>
        </authorList>
    </citation>
    <scope>NUCLEOTIDE SEQUENCE</scope>
    <source>
        <strain evidence="1">2239</strain>
    </source>
</reference>
<dbReference type="SFLD" id="SFLDG01129">
    <property type="entry name" value="C1.5:_HAD__Beta-PGM__Phosphata"/>
    <property type="match status" value="1"/>
</dbReference>
<dbReference type="InterPro" id="IPR050155">
    <property type="entry name" value="HAD-like_hydrolase_sf"/>
</dbReference>
<dbReference type="NCBIfam" id="TIGR01509">
    <property type="entry name" value="HAD-SF-IA-v3"/>
    <property type="match status" value="1"/>
</dbReference>